<accession>A0A1A9ZG95</accession>
<reference evidence="1" key="2">
    <citation type="submission" date="2020-05" db="UniProtKB">
        <authorList>
            <consortium name="EnsemblMetazoa"/>
        </authorList>
    </citation>
    <scope>IDENTIFICATION</scope>
    <source>
        <strain evidence="1">IAEA</strain>
    </source>
</reference>
<sequence>MLNVTLGTSPSTEFPRVYEMIIYLKGEHRGEQLKVTELFLAKAKIHTFVVVGYENILIALSVIYQMQILLPLNRLQKDNSGDNKGIVFDHTEKYLLKRIISFCKSLSIISGSIVMFIAKGYSIAKRIEIVFDKRELAIKLELLSDLRLHGKIKRRTEKRTKRIDDK</sequence>
<organism evidence="1 2">
    <name type="scientific">Glossina pallidipes</name>
    <name type="common">Tsetse fly</name>
    <dbReference type="NCBI Taxonomy" id="7398"/>
    <lineage>
        <taxon>Eukaryota</taxon>
        <taxon>Metazoa</taxon>
        <taxon>Ecdysozoa</taxon>
        <taxon>Arthropoda</taxon>
        <taxon>Hexapoda</taxon>
        <taxon>Insecta</taxon>
        <taxon>Pterygota</taxon>
        <taxon>Neoptera</taxon>
        <taxon>Endopterygota</taxon>
        <taxon>Diptera</taxon>
        <taxon>Brachycera</taxon>
        <taxon>Muscomorpha</taxon>
        <taxon>Hippoboscoidea</taxon>
        <taxon>Glossinidae</taxon>
        <taxon>Glossina</taxon>
    </lineage>
</organism>
<dbReference type="EnsemblMetazoa" id="GPAI013689-RA">
    <property type="protein sequence ID" value="GPAI013689-PA"/>
    <property type="gene ID" value="GPAI013689"/>
</dbReference>
<proteinExistence type="predicted"/>
<reference evidence="2" key="1">
    <citation type="submission" date="2014-03" db="EMBL/GenBank/DDBJ databases">
        <authorList>
            <person name="Aksoy S."/>
            <person name="Warren W."/>
            <person name="Wilson R.K."/>
        </authorList>
    </citation>
    <scope>NUCLEOTIDE SEQUENCE [LARGE SCALE GENOMIC DNA]</scope>
    <source>
        <strain evidence="2">IAEA</strain>
    </source>
</reference>
<dbReference type="Proteomes" id="UP000092445">
    <property type="component" value="Unassembled WGS sequence"/>
</dbReference>
<dbReference type="AlphaFoldDB" id="A0A1A9ZG95"/>
<name>A0A1A9ZG95_GLOPL</name>
<dbReference type="VEuPathDB" id="VectorBase:GPAI013689"/>
<protein>
    <submittedName>
        <fullName evidence="1">Uncharacterized protein</fullName>
    </submittedName>
</protein>
<keyword evidence="2" id="KW-1185">Reference proteome</keyword>
<evidence type="ECO:0000313" key="1">
    <source>
        <dbReference type="EnsemblMetazoa" id="GPAI013689-PA"/>
    </source>
</evidence>
<evidence type="ECO:0000313" key="2">
    <source>
        <dbReference type="Proteomes" id="UP000092445"/>
    </source>
</evidence>